<proteinExistence type="predicted"/>
<evidence type="ECO:0000313" key="2">
    <source>
        <dbReference type="Proteomes" id="UP000085678"/>
    </source>
</evidence>
<dbReference type="InParanoid" id="A0A2R2MMW0"/>
<dbReference type="Proteomes" id="UP000085678">
    <property type="component" value="Unplaced"/>
</dbReference>
<keyword evidence="1" id="KW-0812">Transmembrane</keyword>
<dbReference type="PROSITE" id="PS51257">
    <property type="entry name" value="PROKAR_LIPOPROTEIN"/>
    <property type="match status" value="1"/>
</dbReference>
<protein>
    <submittedName>
        <fullName evidence="3">Uncharacterized protein LOC106164514</fullName>
    </submittedName>
</protein>
<evidence type="ECO:0000313" key="3">
    <source>
        <dbReference type="RefSeq" id="XP_023931573.1"/>
    </source>
</evidence>
<dbReference type="RefSeq" id="XP_023931573.1">
    <property type="nucleotide sequence ID" value="XM_024075805.1"/>
</dbReference>
<gene>
    <name evidence="3" type="primary">LOC106164514</name>
</gene>
<keyword evidence="2" id="KW-1185">Reference proteome</keyword>
<reference evidence="3" key="1">
    <citation type="submission" date="2025-08" db="UniProtKB">
        <authorList>
            <consortium name="RefSeq"/>
        </authorList>
    </citation>
    <scope>IDENTIFICATION</scope>
    <source>
        <tissue evidence="3">Gonads</tissue>
    </source>
</reference>
<sequence length="151" mass="16940">MREAYDITTLATLYITTHFWYFQTTGGCEALMMLGTTTVLLYVITNYLKSGISKAQNLSLHKWIYLSAHAKGEEEIMLFQVAETGVKDTPCVAEQQKIHESNGGGDETYVAMLGNDFPPGPTKSNQRKRRRARMKAIEKDILEAAEGWIAC</sequence>
<dbReference type="KEGG" id="lak:106164514"/>
<organism evidence="2 3">
    <name type="scientific">Lingula anatina</name>
    <name type="common">Brachiopod</name>
    <name type="synonym">Lingula unguis</name>
    <dbReference type="NCBI Taxonomy" id="7574"/>
    <lineage>
        <taxon>Eukaryota</taxon>
        <taxon>Metazoa</taxon>
        <taxon>Spiralia</taxon>
        <taxon>Lophotrochozoa</taxon>
        <taxon>Brachiopoda</taxon>
        <taxon>Linguliformea</taxon>
        <taxon>Lingulata</taxon>
        <taxon>Lingulida</taxon>
        <taxon>Linguloidea</taxon>
        <taxon>Lingulidae</taxon>
        <taxon>Lingula</taxon>
    </lineage>
</organism>
<dbReference type="GeneID" id="106164514"/>
<accession>A0A2R2MMW0</accession>
<dbReference type="AlphaFoldDB" id="A0A2R2MMW0"/>
<name>A0A2R2MMW0_LINAN</name>
<evidence type="ECO:0000256" key="1">
    <source>
        <dbReference type="SAM" id="Phobius"/>
    </source>
</evidence>
<keyword evidence="1" id="KW-1133">Transmembrane helix</keyword>
<keyword evidence="1" id="KW-0472">Membrane</keyword>
<feature type="transmembrane region" description="Helical" evidence="1">
    <location>
        <begin position="20"/>
        <end position="44"/>
    </location>
</feature>